<name>A0A0E9WTE9_ANGAN</name>
<dbReference type="EMBL" id="GBXM01015849">
    <property type="protein sequence ID" value="JAH92728.1"/>
    <property type="molecule type" value="Transcribed_RNA"/>
</dbReference>
<dbReference type="AlphaFoldDB" id="A0A0E9WTE9"/>
<sequence length="55" mass="6544">MNCLAAIHGRSMYFFMYQRLSQHREEKGAVLFNIYVSVQIPLFELPPPLNWLFLL</sequence>
<accession>A0A0E9WTE9</accession>
<organism evidence="1">
    <name type="scientific">Anguilla anguilla</name>
    <name type="common">European freshwater eel</name>
    <name type="synonym">Muraena anguilla</name>
    <dbReference type="NCBI Taxonomy" id="7936"/>
    <lineage>
        <taxon>Eukaryota</taxon>
        <taxon>Metazoa</taxon>
        <taxon>Chordata</taxon>
        <taxon>Craniata</taxon>
        <taxon>Vertebrata</taxon>
        <taxon>Euteleostomi</taxon>
        <taxon>Actinopterygii</taxon>
        <taxon>Neopterygii</taxon>
        <taxon>Teleostei</taxon>
        <taxon>Anguilliformes</taxon>
        <taxon>Anguillidae</taxon>
        <taxon>Anguilla</taxon>
    </lineage>
</organism>
<protein>
    <submittedName>
        <fullName evidence="1">Uncharacterized protein</fullName>
    </submittedName>
</protein>
<reference evidence="1" key="2">
    <citation type="journal article" date="2015" name="Fish Shellfish Immunol.">
        <title>Early steps in the European eel (Anguilla anguilla)-Vibrio vulnificus interaction in the gills: Role of the RtxA13 toxin.</title>
        <authorList>
            <person name="Callol A."/>
            <person name="Pajuelo D."/>
            <person name="Ebbesson L."/>
            <person name="Teles M."/>
            <person name="MacKenzie S."/>
            <person name="Amaro C."/>
        </authorList>
    </citation>
    <scope>NUCLEOTIDE SEQUENCE</scope>
</reference>
<proteinExistence type="predicted"/>
<evidence type="ECO:0000313" key="1">
    <source>
        <dbReference type="EMBL" id="JAH92728.1"/>
    </source>
</evidence>
<reference evidence="1" key="1">
    <citation type="submission" date="2014-11" db="EMBL/GenBank/DDBJ databases">
        <authorList>
            <person name="Amaro Gonzalez C."/>
        </authorList>
    </citation>
    <scope>NUCLEOTIDE SEQUENCE</scope>
</reference>